<name>A0A830GCZ6_9EURY</name>
<dbReference type="InterPro" id="IPR050378">
    <property type="entry name" value="Metallo-dep_Hydrolases_sf"/>
</dbReference>
<dbReference type="InterPro" id="IPR006680">
    <property type="entry name" value="Amidohydro-rel"/>
</dbReference>
<comment type="caution">
    <text evidence="6">The sequence shown here is derived from an EMBL/GenBank/DDBJ whole genome shotgun (WGS) entry which is preliminary data.</text>
</comment>
<comment type="similarity">
    <text evidence="2">Belongs to the metallo-dependent hydrolases superfamily. Hydantoinase/dihydropyrimidinase family.</text>
</comment>
<dbReference type="EMBL" id="BMOQ01000006">
    <property type="protein sequence ID" value="GGN21010.1"/>
    <property type="molecule type" value="Genomic_DNA"/>
</dbReference>
<dbReference type="Pfam" id="PF01979">
    <property type="entry name" value="Amidohydro_1"/>
    <property type="match status" value="1"/>
</dbReference>
<evidence type="ECO:0000256" key="1">
    <source>
        <dbReference type="ARBA" id="ARBA00001947"/>
    </source>
</evidence>
<evidence type="ECO:0000313" key="6">
    <source>
        <dbReference type="EMBL" id="GGN21010.1"/>
    </source>
</evidence>
<proteinExistence type="inferred from homology"/>
<protein>
    <submittedName>
        <fullName evidence="6">Dihydropyrimidinase</fullName>
    </submittedName>
</protein>
<accession>A0A830GCZ6</accession>
<evidence type="ECO:0000256" key="4">
    <source>
        <dbReference type="ARBA" id="ARBA00022975"/>
    </source>
</evidence>
<reference evidence="6 7" key="1">
    <citation type="journal article" date="2019" name="Int. J. Syst. Evol. Microbiol.">
        <title>The Global Catalogue of Microorganisms (GCM) 10K type strain sequencing project: providing services to taxonomists for standard genome sequencing and annotation.</title>
        <authorList>
            <consortium name="The Broad Institute Genomics Platform"/>
            <consortium name="The Broad Institute Genome Sequencing Center for Infectious Disease"/>
            <person name="Wu L."/>
            <person name="Ma J."/>
        </authorList>
    </citation>
    <scope>NUCLEOTIDE SEQUENCE [LARGE SCALE GENOMIC DNA]</scope>
    <source>
        <strain evidence="6 7">JCM 16331</strain>
    </source>
</reference>
<evidence type="ECO:0000256" key="2">
    <source>
        <dbReference type="ARBA" id="ARBA00008829"/>
    </source>
</evidence>
<dbReference type="AlphaFoldDB" id="A0A830GCZ6"/>
<gene>
    <name evidence="6" type="ORF">GCM10009021_22820</name>
</gene>
<dbReference type="InterPro" id="IPR032466">
    <property type="entry name" value="Metal_Hydrolase"/>
</dbReference>
<comment type="cofactor">
    <cofactor evidence="1">
        <name>Zn(2+)</name>
        <dbReference type="ChEBI" id="CHEBI:29105"/>
    </cofactor>
</comment>
<evidence type="ECO:0000313" key="7">
    <source>
        <dbReference type="Proteomes" id="UP000608850"/>
    </source>
</evidence>
<dbReference type="OrthoDB" id="8791at2157"/>
<dbReference type="PANTHER" id="PTHR11647">
    <property type="entry name" value="HYDRANTOINASE/DIHYDROPYRIMIDINASE FAMILY MEMBER"/>
    <property type="match status" value="1"/>
</dbReference>
<dbReference type="GO" id="GO:0006221">
    <property type="term" value="P:pyrimidine nucleotide biosynthetic process"/>
    <property type="evidence" value="ECO:0007669"/>
    <property type="project" value="UniProtKB-KW"/>
</dbReference>
<keyword evidence="3" id="KW-0378">Hydrolase</keyword>
<keyword evidence="4" id="KW-0665">Pyrimidine biosynthesis</keyword>
<dbReference type="Proteomes" id="UP000608850">
    <property type="component" value="Unassembled WGS sequence"/>
</dbReference>
<sequence length="459" mass="49671">MSVDTVIAGGTLVTASGTREGALAIDGGEIVGVGDEAALPDADERVDATDRLVMPGVVDPHVHIGDHVSIDSYETATRAAALGGVTTVVDFAWQAYAGAESPWDEPAPLLDGVEEKRANAAEALVDFGLHGGILREDDDLFAELEDVVEAGVTSFKMYTAYDYGLSHGFMERVFERLAEHGAVGLVHSEDDSVCEARTERLRAAGRDEPEAYPESRPDYAEAMAAEDAVRLAREAGAKYYGIHTTARASAEVMERFREDGSRVRAETCVHYATLDDSVYAELGTLPKIAPPIRAPDDVEAMFEYLRRGVLSVVSTDHVAAARADKEDRPWWEGPFGANGVQRSLPVFHDEAVNERSFSYPFLVRVMCANPAETFGMPEKGTLDPGTDADVVVFDPDATHTVTAEENASKADYSIYEGREVAGRVRKTFVRGELVADDGDVVAEPGHGEFLEREIPEWGT</sequence>
<dbReference type="GO" id="GO:0005829">
    <property type="term" value="C:cytosol"/>
    <property type="evidence" value="ECO:0007669"/>
    <property type="project" value="TreeGrafter"/>
</dbReference>
<dbReference type="FunFam" id="3.20.20.140:FF:000174">
    <property type="entry name" value="Dihydropyrimidinase-related protein 2"/>
    <property type="match status" value="1"/>
</dbReference>
<dbReference type="RefSeq" id="WP_188879112.1">
    <property type="nucleotide sequence ID" value="NZ_BMOQ01000006.1"/>
</dbReference>
<keyword evidence="7" id="KW-1185">Reference proteome</keyword>
<evidence type="ECO:0000259" key="5">
    <source>
        <dbReference type="Pfam" id="PF01979"/>
    </source>
</evidence>
<dbReference type="Gene3D" id="3.20.20.140">
    <property type="entry name" value="Metal-dependent hydrolases"/>
    <property type="match status" value="1"/>
</dbReference>
<organism evidence="6 7">
    <name type="scientific">Halarchaeum nitratireducens</name>
    <dbReference type="NCBI Taxonomy" id="489913"/>
    <lineage>
        <taxon>Archaea</taxon>
        <taxon>Methanobacteriati</taxon>
        <taxon>Methanobacteriota</taxon>
        <taxon>Stenosarchaea group</taxon>
        <taxon>Halobacteria</taxon>
        <taxon>Halobacteriales</taxon>
        <taxon>Halobacteriaceae</taxon>
    </lineage>
</organism>
<dbReference type="PANTHER" id="PTHR11647:SF1">
    <property type="entry name" value="COLLAPSIN RESPONSE MEDIATOR PROTEIN"/>
    <property type="match status" value="1"/>
</dbReference>
<dbReference type="Gene3D" id="2.30.40.10">
    <property type="entry name" value="Urease, subunit C, domain 1"/>
    <property type="match status" value="1"/>
</dbReference>
<feature type="domain" description="Amidohydrolase-related" evidence="5">
    <location>
        <begin position="52"/>
        <end position="434"/>
    </location>
</feature>
<dbReference type="SUPFAM" id="SSF51338">
    <property type="entry name" value="Composite domain of metallo-dependent hydrolases"/>
    <property type="match status" value="1"/>
</dbReference>
<dbReference type="InterPro" id="IPR011059">
    <property type="entry name" value="Metal-dep_hydrolase_composite"/>
</dbReference>
<evidence type="ECO:0000256" key="3">
    <source>
        <dbReference type="ARBA" id="ARBA00022801"/>
    </source>
</evidence>
<dbReference type="SUPFAM" id="SSF51556">
    <property type="entry name" value="Metallo-dependent hydrolases"/>
    <property type="match status" value="1"/>
</dbReference>
<dbReference type="GO" id="GO:0016812">
    <property type="term" value="F:hydrolase activity, acting on carbon-nitrogen (but not peptide) bonds, in cyclic amides"/>
    <property type="evidence" value="ECO:0007669"/>
    <property type="project" value="TreeGrafter"/>
</dbReference>